<feature type="non-terminal residue" evidence="2">
    <location>
        <position position="1"/>
    </location>
</feature>
<organism evidence="2 3">
    <name type="scientific">Fukomys damarensis</name>
    <name type="common">Damaraland mole rat</name>
    <name type="synonym">Cryptomys damarensis</name>
    <dbReference type="NCBI Taxonomy" id="885580"/>
    <lineage>
        <taxon>Eukaryota</taxon>
        <taxon>Metazoa</taxon>
        <taxon>Chordata</taxon>
        <taxon>Craniata</taxon>
        <taxon>Vertebrata</taxon>
        <taxon>Euteleostomi</taxon>
        <taxon>Mammalia</taxon>
        <taxon>Eutheria</taxon>
        <taxon>Euarchontoglires</taxon>
        <taxon>Glires</taxon>
        <taxon>Rodentia</taxon>
        <taxon>Hystricomorpha</taxon>
        <taxon>Bathyergidae</taxon>
        <taxon>Fukomys</taxon>
    </lineage>
</organism>
<evidence type="ECO:0000313" key="3">
    <source>
        <dbReference type="Proteomes" id="UP000028990"/>
    </source>
</evidence>
<feature type="compositionally biased region" description="Polar residues" evidence="1">
    <location>
        <begin position="57"/>
        <end position="66"/>
    </location>
</feature>
<dbReference type="Proteomes" id="UP000028990">
    <property type="component" value="Unassembled WGS sequence"/>
</dbReference>
<dbReference type="AlphaFoldDB" id="A0A091E2J0"/>
<proteinExistence type="predicted"/>
<feature type="compositionally biased region" description="Basic and acidic residues" evidence="1">
    <location>
        <begin position="67"/>
        <end position="77"/>
    </location>
</feature>
<name>A0A091E2J0_FUKDA</name>
<protein>
    <submittedName>
        <fullName evidence="2">Ezrin</fullName>
    </submittedName>
</protein>
<gene>
    <name evidence="2" type="ORF">H920_00006</name>
</gene>
<feature type="compositionally biased region" description="Basic and acidic residues" evidence="1">
    <location>
        <begin position="1"/>
        <end position="25"/>
    </location>
</feature>
<keyword evidence="3" id="KW-1185">Reference proteome</keyword>
<feature type="region of interest" description="Disordered" evidence="1">
    <location>
        <begin position="1"/>
        <end position="77"/>
    </location>
</feature>
<reference evidence="2 3" key="1">
    <citation type="submission" date="2013-11" db="EMBL/GenBank/DDBJ databases">
        <title>The Damaraland mole rat (Fukomys damarensis) genome and evolution of African mole rats.</title>
        <authorList>
            <person name="Gladyshev V.N."/>
            <person name="Fang X."/>
        </authorList>
    </citation>
    <scope>NUCLEOTIDE SEQUENCE [LARGE SCALE GENOMIC DNA]</scope>
    <source>
        <tissue evidence="2">Liver</tissue>
    </source>
</reference>
<dbReference type="EMBL" id="KN100927">
    <property type="protein sequence ID" value="KFO38589.1"/>
    <property type="molecule type" value="Genomic_DNA"/>
</dbReference>
<sequence>GEKEELMLRPQVYEEKTNKAEKEPSDQLQRALLLEDERNEEEKHITEARKDEREQRQLLTLSNELSQPRRQEQEDPQ</sequence>
<accession>A0A091E2J0</accession>
<evidence type="ECO:0000256" key="1">
    <source>
        <dbReference type="SAM" id="MobiDB-lite"/>
    </source>
</evidence>
<evidence type="ECO:0000313" key="2">
    <source>
        <dbReference type="EMBL" id="KFO38589.1"/>
    </source>
</evidence>
<feature type="compositionally biased region" description="Basic and acidic residues" evidence="1">
    <location>
        <begin position="33"/>
        <end position="56"/>
    </location>
</feature>